<protein>
    <submittedName>
        <fullName evidence="1">Uncharacterized protein</fullName>
    </submittedName>
</protein>
<evidence type="ECO:0000313" key="1">
    <source>
        <dbReference type="EMBL" id="KAK0726651.1"/>
    </source>
</evidence>
<proteinExistence type="predicted"/>
<reference evidence="1" key="1">
    <citation type="submission" date="2023-06" db="EMBL/GenBank/DDBJ databases">
        <title>Genome-scale phylogeny and comparative genomics of the fungal order Sordariales.</title>
        <authorList>
            <consortium name="Lawrence Berkeley National Laboratory"/>
            <person name="Hensen N."/>
            <person name="Bonometti L."/>
            <person name="Westerberg I."/>
            <person name="Brannstrom I.O."/>
            <person name="Guillou S."/>
            <person name="Cros-Aarteil S."/>
            <person name="Calhoun S."/>
            <person name="Haridas S."/>
            <person name="Kuo A."/>
            <person name="Mondo S."/>
            <person name="Pangilinan J."/>
            <person name="Riley R."/>
            <person name="Labutti K."/>
            <person name="Andreopoulos B."/>
            <person name="Lipzen A."/>
            <person name="Chen C."/>
            <person name="Yanf M."/>
            <person name="Daum C."/>
            <person name="Ng V."/>
            <person name="Clum A."/>
            <person name="Steindorff A."/>
            <person name="Ohm R."/>
            <person name="Martin F."/>
            <person name="Silar P."/>
            <person name="Natvig D."/>
            <person name="Lalanne C."/>
            <person name="Gautier V."/>
            <person name="Ament-Velasquez S.L."/>
            <person name="Kruys A."/>
            <person name="Hutchinson M.I."/>
            <person name="Powell A.J."/>
            <person name="Barry K."/>
            <person name="Miller A.N."/>
            <person name="Grigoriev I.V."/>
            <person name="Debuchy R."/>
            <person name="Gladieux P."/>
            <person name="Thoren M.H."/>
            <person name="Johannesson H."/>
        </authorList>
    </citation>
    <scope>NUCLEOTIDE SEQUENCE</scope>
    <source>
        <strain evidence="1">CBS 540.89</strain>
    </source>
</reference>
<evidence type="ECO:0000313" key="2">
    <source>
        <dbReference type="Proteomes" id="UP001172159"/>
    </source>
</evidence>
<organism evidence="1 2">
    <name type="scientific">Apiosordaria backusii</name>
    <dbReference type="NCBI Taxonomy" id="314023"/>
    <lineage>
        <taxon>Eukaryota</taxon>
        <taxon>Fungi</taxon>
        <taxon>Dikarya</taxon>
        <taxon>Ascomycota</taxon>
        <taxon>Pezizomycotina</taxon>
        <taxon>Sordariomycetes</taxon>
        <taxon>Sordariomycetidae</taxon>
        <taxon>Sordariales</taxon>
        <taxon>Lasiosphaeriaceae</taxon>
        <taxon>Apiosordaria</taxon>
    </lineage>
</organism>
<comment type="caution">
    <text evidence="1">The sequence shown here is derived from an EMBL/GenBank/DDBJ whole genome shotgun (WGS) entry which is preliminary data.</text>
</comment>
<dbReference type="EMBL" id="JAUKTV010000010">
    <property type="protein sequence ID" value="KAK0726651.1"/>
    <property type="molecule type" value="Genomic_DNA"/>
</dbReference>
<gene>
    <name evidence="1" type="ORF">B0T21DRAFT_371996</name>
</gene>
<dbReference type="AlphaFoldDB" id="A0AA40E7A2"/>
<keyword evidence="2" id="KW-1185">Reference proteome</keyword>
<accession>A0AA40E7A2</accession>
<dbReference type="Proteomes" id="UP001172159">
    <property type="component" value="Unassembled WGS sequence"/>
</dbReference>
<name>A0AA40E7A2_9PEZI</name>
<sequence length="131" mass="14610">MLFDDSTMSRHPISATSSSTVTLMISPALIKRGDSRGEDFNPNKVVCPSEVITGHSKSLMTQKHNDHEVETRTLSRATTWAASTSRGTNMTVATIHEKEQITTTNTLKSRNPIKKLVPRIARLKKRLSCCW</sequence>